<feature type="compositionally biased region" description="Acidic residues" evidence="1">
    <location>
        <begin position="109"/>
        <end position="135"/>
    </location>
</feature>
<keyword evidence="3" id="KW-1185">Reference proteome</keyword>
<feature type="region of interest" description="Disordered" evidence="1">
    <location>
        <begin position="96"/>
        <end position="135"/>
    </location>
</feature>
<sequence>MNNCDQLKLTLRLASITPLYLRRSRVIEALNGIIDPNTPGLCFCGTTGNEVVGSGNRKWYEFRLDAHPDRTFVFDAGCIKFRGERARQTAARVEETLAVHQSNERSSDGEDPDLLEDAIEEEMEEEDEPPDDEIDLCWEAGQQTTDVRLSNPDEAFNGI</sequence>
<reference evidence="2 3" key="1">
    <citation type="submission" date="2014-09" db="EMBL/GenBank/DDBJ databases">
        <authorList>
            <person name="Ellenberger Sabrina"/>
        </authorList>
    </citation>
    <scope>NUCLEOTIDE SEQUENCE [LARGE SCALE GENOMIC DNA]</scope>
    <source>
        <strain evidence="2 3">CBS 412.66</strain>
    </source>
</reference>
<organism evidence="2 3">
    <name type="scientific">Parasitella parasitica</name>
    <dbReference type="NCBI Taxonomy" id="35722"/>
    <lineage>
        <taxon>Eukaryota</taxon>
        <taxon>Fungi</taxon>
        <taxon>Fungi incertae sedis</taxon>
        <taxon>Mucoromycota</taxon>
        <taxon>Mucoromycotina</taxon>
        <taxon>Mucoromycetes</taxon>
        <taxon>Mucorales</taxon>
        <taxon>Mucorineae</taxon>
        <taxon>Mucoraceae</taxon>
        <taxon>Parasitella</taxon>
    </lineage>
</organism>
<proteinExistence type="predicted"/>
<feature type="compositionally biased region" description="Basic and acidic residues" evidence="1">
    <location>
        <begin position="96"/>
        <end position="108"/>
    </location>
</feature>
<dbReference type="Proteomes" id="UP000054107">
    <property type="component" value="Unassembled WGS sequence"/>
</dbReference>
<evidence type="ECO:0000313" key="2">
    <source>
        <dbReference type="EMBL" id="CEP13577.1"/>
    </source>
</evidence>
<evidence type="ECO:0000313" key="3">
    <source>
        <dbReference type="Proteomes" id="UP000054107"/>
    </source>
</evidence>
<protein>
    <submittedName>
        <fullName evidence="2">Uncharacterized protein</fullName>
    </submittedName>
</protein>
<gene>
    <name evidence="2" type="primary">PARPA_07685.1 scaffold 29991</name>
</gene>
<dbReference type="AlphaFoldDB" id="A0A0B7NDJ6"/>
<name>A0A0B7NDJ6_9FUNG</name>
<accession>A0A0B7NDJ6</accession>
<dbReference type="EMBL" id="LN730256">
    <property type="protein sequence ID" value="CEP13577.1"/>
    <property type="molecule type" value="Genomic_DNA"/>
</dbReference>
<evidence type="ECO:0000256" key="1">
    <source>
        <dbReference type="SAM" id="MobiDB-lite"/>
    </source>
</evidence>